<dbReference type="InterPro" id="IPR008949">
    <property type="entry name" value="Isoprenoid_synthase_dom_sf"/>
</dbReference>
<evidence type="ECO:0000256" key="1">
    <source>
        <dbReference type="ARBA" id="ARBA00001946"/>
    </source>
</evidence>
<dbReference type="InterPro" id="IPR000092">
    <property type="entry name" value="Polyprenyl_synt"/>
</dbReference>
<dbReference type="GO" id="GO:0005737">
    <property type="term" value="C:cytoplasm"/>
    <property type="evidence" value="ECO:0007669"/>
    <property type="project" value="TreeGrafter"/>
</dbReference>
<keyword evidence="9" id="KW-0479">Metal-binding</keyword>
<evidence type="ECO:0000256" key="14">
    <source>
        <dbReference type="ARBA" id="ARBA00032448"/>
    </source>
</evidence>
<comment type="pathway">
    <text evidence="2">Isoprenoid biosynthesis; geranyl diphosphate biosynthesis; geranyl diphosphate from dimethylallyl diphosphate and isopentenyl diphosphate: step 1/1.</text>
</comment>
<dbReference type="EMBL" id="ML178814">
    <property type="protein sequence ID" value="TFL07053.1"/>
    <property type="molecule type" value="Genomic_DNA"/>
</dbReference>
<keyword evidence="11" id="KW-0443">Lipid metabolism</keyword>
<dbReference type="Pfam" id="PF00348">
    <property type="entry name" value="polyprenyl_synt"/>
    <property type="match status" value="1"/>
</dbReference>
<dbReference type="EC" id="2.5.1.10" evidence="5"/>
<dbReference type="CDD" id="cd00685">
    <property type="entry name" value="Trans_IPPS_HT"/>
    <property type="match status" value="1"/>
</dbReference>
<dbReference type="PROSITE" id="PS00444">
    <property type="entry name" value="POLYPRENYL_SYNTHASE_2"/>
    <property type="match status" value="1"/>
</dbReference>
<evidence type="ECO:0000256" key="12">
    <source>
        <dbReference type="ARBA" id="ARBA00032380"/>
    </source>
</evidence>
<evidence type="ECO:0000256" key="4">
    <source>
        <dbReference type="ARBA" id="ARBA00006706"/>
    </source>
</evidence>
<evidence type="ECO:0000256" key="3">
    <source>
        <dbReference type="ARBA" id="ARBA00005035"/>
    </source>
</evidence>
<keyword evidence="18" id="KW-1185">Reference proteome</keyword>
<comment type="similarity">
    <text evidence="4 16">Belongs to the FPP/GGPP synthase family.</text>
</comment>
<dbReference type="EC" id="2.5.1.1" evidence="6"/>
<proteinExistence type="inferred from homology"/>
<evidence type="ECO:0000313" key="17">
    <source>
        <dbReference type="EMBL" id="TFL07053.1"/>
    </source>
</evidence>
<protein>
    <recommendedName>
        <fullName evidence="15">(2E,6E)-farnesyl diphosphate synthase</fullName>
        <ecNumber evidence="6">2.5.1.1</ecNumber>
        <ecNumber evidence="5">2.5.1.10</ecNumber>
    </recommendedName>
    <alternativeName>
        <fullName evidence="14">Dimethylallyltranstransferase</fullName>
    </alternativeName>
    <alternativeName>
        <fullName evidence="13">Farnesyl diphosphate synthase</fullName>
    </alternativeName>
    <alternativeName>
        <fullName evidence="12">Geranyltranstransferase</fullName>
    </alternativeName>
</protein>
<keyword evidence="7" id="KW-0444">Lipid biosynthesis</keyword>
<dbReference type="OrthoDB" id="10257492at2759"/>
<evidence type="ECO:0000256" key="7">
    <source>
        <dbReference type="ARBA" id="ARBA00022516"/>
    </source>
</evidence>
<evidence type="ECO:0000256" key="9">
    <source>
        <dbReference type="ARBA" id="ARBA00022723"/>
    </source>
</evidence>
<gene>
    <name evidence="17" type="ORF">BDV98DRAFT_557178</name>
</gene>
<dbReference type="SUPFAM" id="SSF48576">
    <property type="entry name" value="Terpenoid synthases"/>
    <property type="match status" value="1"/>
</dbReference>
<dbReference type="GO" id="GO:0045337">
    <property type="term" value="P:farnesyl diphosphate biosynthetic process"/>
    <property type="evidence" value="ECO:0007669"/>
    <property type="project" value="TreeGrafter"/>
</dbReference>
<sequence>MVARQLQATMSADAPKATALSKAEKKQRFEDAFNVIRDDLLEHFSGQGMPEEGVEWYKRNLEYNVPGGKLNRGLSVVDSLEILQNGEISEEEWFKAAVLGWCVELLQAYFLVVDDIMDQSHTRRSQPCYFRLPSVGNIAINDAIMLEGAIFHLIKKYFRGDPIYVDVLEFFLDTTYQTEMGQMIDLITAPEDHVDLSKFSLEKHSLIVVYKTAFYSFYLPIALAMLMAGIPPPSEPVAVPNLRNLQSTSNKMPTEPYEIAMHILVPLGEYFQVQDDYLDAFGTPEQIGKVGTDIVDNKCSWCICTALALASPAQRQILEENYGVRPPAGVDGTGPEGLGEAERKVKEVYRELQIAEKYKEYERNYHQRITTVVDQIDEQKTGLKKEIFTGFLSKIFGRTK</sequence>
<evidence type="ECO:0000256" key="8">
    <source>
        <dbReference type="ARBA" id="ARBA00022679"/>
    </source>
</evidence>
<accession>A0A5C3QYG5</accession>
<dbReference type="GO" id="GO:0046872">
    <property type="term" value="F:metal ion binding"/>
    <property type="evidence" value="ECO:0007669"/>
    <property type="project" value="UniProtKB-KW"/>
</dbReference>
<keyword evidence="10" id="KW-0460">Magnesium</keyword>
<evidence type="ECO:0000256" key="15">
    <source>
        <dbReference type="ARBA" id="ARBA00032873"/>
    </source>
</evidence>
<dbReference type="PANTHER" id="PTHR11525">
    <property type="entry name" value="FARNESYL-PYROPHOSPHATE SYNTHETASE"/>
    <property type="match status" value="1"/>
</dbReference>
<evidence type="ECO:0000256" key="2">
    <source>
        <dbReference type="ARBA" id="ARBA00004932"/>
    </source>
</evidence>
<dbReference type="InterPro" id="IPR039702">
    <property type="entry name" value="FPS1-like"/>
</dbReference>
<organism evidence="17 18">
    <name type="scientific">Pterulicium gracile</name>
    <dbReference type="NCBI Taxonomy" id="1884261"/>
    <lineage>
        <taxon>Eukaryota</taxon>
        <taxon>Fungi</taxon>
        <taxon>Dikarya</taxon>
        <taxon>Basidiomycota</taxon>
        <taxon>Agaricomycotina</taxon>
        <taxon>Agaricomycetes</taxon>
        <taxon>Agaricomycetidae</taxon>
        <taxon>Agaricales</taxon>
        <taxon>Pleurotineae</taxon>
        <taxon>Pterulaceae</taxon>
        <taxon>Pterulicium</taxon>
    </lineage>
</organism>
<evidence type="ECO:0000256" key="11">
    <source>
        <dbReference type="ARBA" id="ARBA00023098"/>
    </source>
</evidence>
<dbReference type="AlphaFoldDB" id="A0A5C3QYG5"/>
<keyword evidence="8 16" id="KW-0808">Transferase</keyword>
<evidence type="ECO:0000256" key="6">
    <source>
        <dbReference type="ARBA" id="ARBA00012833"/>
    </source>
</evidence>
<dbReference type="Gene3D" id="1.10.600.10">
    <property type="entry name" value="Farnesyl Diphosphate Synthase"/>
    <property type="match status" value="1"/>
</dbReference>
<evidence type="ECO:0000256" key="13">
    <source>
        <dbReference type="ARBA" id="ARBA00032424"/>
    </source>
</evidence>
<dbReference type="Proteomes" id="UP000305067">
    <property type="component" value="Unassembled WGS sequence"/>
</dbReference>
<dbReference type="InterPro" id="IPR033749">
    <property type="entry name" value="Polyprenyl_synt_CS"/>
</dbReference>
<dbReference type="GO" id="GO:0004161">
    <property type="term" value="F:dimethylallyltranstransferase activity"/>
    <property type="evidence" value="ECO:0007669"/>
    <property type="project" value="UniProtKB-EC"/>
</dbReference>
<dbReference type="STRING" id="1884261.A0A5C3QYG5"/>
<name>A0A5C3QYG5_9AGAR</name>
<reference evidence="17 18" key="1">
    <citation type="journal article" date="2019" name="Nat. Ecol. Evol.">
        <title>Megaphylogeny resolves global patterns of mushroom evolution.</title>
        <authorList>
            <person name="Varga T."/>
            <person name="Krizsan K."/>
            <person name="Foldi C."/>
            <person name="Dima B."/>
            <person name="Sanchez-Garcia M."/>
            <person name="Sanchez-Ramirez S."/>
            <person name="Szollosi G.J."/>
            <person name="Szarkandi J.G."/>
            <person name="Papp V."/>
            <person name="Albert L."/>
            <person name="Andreopoulos W."/>
            <person name="Angelini C."/>
            <person name="Antonin V."/>
            <person name="Barry K.W."/>
            <person name="Bougher N.L."/>
            <person name="Buchanan P."/>
            <person name="Buyck B."/>
            <person name="Bense V."/>
            <person name="Catcheside P."/>
            <person name="Chovatia M."/>
            <person name="Cooper J."/>
            <person name="Damon W."/>
            <person name="Desjardin D."/>
            <person name="Finy P."/>
            <person name="Geml J."/>
            <person name="Haridas S."/>
            <person name="Hughes K."/>
            <person name="Justo A."/>
            <person name="Karasinski D."/>
            <person name="Kautmanova I."/>
            <person name="Kiss B."/>
            <person name="Kocsube S."/>
            <person name="Kotiranta H."/>
            <person name="LaButti K.M."/>
            <person name="Lechner B.E."/>
            <person name="Liimatainen K."/>
            <person name="Lipzen A."/>
            <person name="Lukacs Z."/>
            <person name="Mihaltcheva S."/>
            <person name="Morgado L.N."/>
            <person name="Niskanen T."/>
            <person name="Noordeloos M.E."/>
            <person name="Ohm R.A."/>
            <person name="Ortiz-Santana B."/>
            <person name="Ovrebo C."/>
            <person name="Racz N."/>
            <person name="Riley R."/>
            <person name="Savchenko A."/>
            <person name="Shiryaev A."/>
            <person name="Soop K."/>
            <person name="Spirin V."/>
            <person name="Szebenyi C."/>
            <person name="Tomsovsky M."/>
            <person name="Tulloss R.E."/>
            <person name="Uehling J."/>
            <person name="Grigoriev I.V."/>
            <person name="Vagvolgyi C."/>
            <person name="Papp T."/>
            <person name="Martin F.M."/>
            <person name="Miettinen O."/>
            <person name="Hibbett D.S."/>
            <person name="Nagy L.G."/>
        </authorList>
    </citation>
    <scope>NUCLEOTIDE SEQUENCE [LARGE SCALE GENOMIC DNA]</scope>
    <source>
        <strain evidence="17 18">CBS 309.79</strain>
    </source>
</reference>
<evidence type="ECO:0000256" key="16">
    <source>
        <dbReference type="RuleBase" id="RU004466"/>
    </source>
</evidence>
<evidence type="ECO:0000256" key="10">
    <source>
        <dbReference type="ARBA" id="ARBA00022842"/>
    </source>
</evidence>
<dbReference type="FunFam" id="1.10.600.10:FF:000006">
    <property type="entry name" value="Farnesyl pyrophosphate synthase"/>
    <property type="match status" value="1"/>
</dbReference>
<dbReference type="GO" id="GO:0004337">
    <property type="term" value="F:(2E,6E)-farnesyl diphosphate synthase activity"/>
    <property type="evidence" value="ECO:0007669"/>
    <property type="project" value="UniProtKB-EC"/>
</dbReference>
<dbReference type="PANTHER" id="PTHR11525:SF0">
    <property type="entry name" value="FARNESYL PYROPHOSPHATE SYNTHASE"/>
    <property type="match status" value="1"/>
</dbReference>
<evidence type="ECO:0000256" key="5">
    <source>
        <dbReference type="ARBA" id="ARBA00012439"/>
    </source>
</evidence>
<dbReference type="SFLD" id="SFLDS00005">
    <property type="entry name" value="Isoprenoid_Synthase_Type_I"/>
    <property type="match status" value="1"/>
</dbReference>
<evidence type="ECO:0000313" key="18">
    <source>
        <dbReference type="Proteomes" id="UP000305067"/>
    </source>
</evidence>
<comment type="pathway">
    <text evidence="3">Isoprenoid biosynthesis; farnesyl diphosphate biosynthesis; farnesyl diphosphate from geranyl diphosphate and isopentenyl diphosphate: step 1/1.</text>
</comment>
<comment type="cofactor">
    <cofactor evidence="1">
        <name>Mg(2+)</name>
        <dbReference type="ChEBI" id="CHEBI:18420"/>
    </cofactor>
</comment>